<proteinExistence type="predicted"/>
<comment type="caution">
    <text evidence="2">The sequence shown here is derived from an EMBL/GenBank/DDBJ whole genome shotgun (WGS) entry which is preliminary data.</text>
</comment>
<reference evidence="2" key="2">
    <citation type="submission" date="2022-01" db="EMBL/GenBank/DDBJ databases">
        <authorList>
            <person name="Yamashiro T."/>
            <person name="Shiraishi A."/>
            <person name="Satake H."/>
            <person name="Nakayama K."/>
        </authorList>
    </citation>
    <scope>NUCLEOTIDE SEQUENCE</scope>
</reference>
<name>A0ABQ5A0W1_9ASTR</name>
<evidence type="ECO:0000256" key="1">
    <source>
        <dbReference type="SAM" id="MobiDB-lite"/>
    </source>
</evidence>
<organism evidence="2 3">
    <name type="scientific">Tanacetum coccineum</name>
    <dbReference type="NCBI Taxonomy" id="301880"/>
    <lineage>
        <taxon>Eukaryota</taxon>
        <taxon>Viridiplantae</taxon>
        <taxon>Streptophyta</taxon>
        <taxon>Embryophyta</taxon>
        <taxon>Tracheophyta</taxon>
        <taxon>Spermatophyta</taxon>
        <taxon>Magnoliopsida</taxon>
        <taxon>eudicotyledons</taxon>
        <taxon>Gunneridae</taxon>
        <taxon>Pentapetalae</taxon>
        <taxon>asterids</taxon>
        <taxon>campanulids</taxon>
        <taxon>Asterales</taxon>
        <taxon>Asteraceae</taxon>
        <taxon>Asteroideae</taxon>
        <taxon>Anthemideae</taxon>
        <taxon>Anthemidinae</taxon>
        <taxon>Tanacetum</taxon>
    </lineage>
</organism>
<protein>
    <submittedName>
        <fullName evidence="2">Uncharacterized protein</fullName>
    </submittedName>
</protein>
<gene>
    <name evidence="2" type="ORF">Tco_0803197</name>
</gene>
<dbReference type="Proteomes" id="UP001151760">
    <property type="component" value="Unassembled WGS sequence"/>
</dbReference>
<sequence>MFQNGITRRSLYLLIVIPLRDLMEWINGLLHPFKSPYLQSKEECMEDHHIRESEMPLKMMVIEEGSASVVITPSTSARGGKTSARGGSIFARGGQTSARGGSTAAIGGQTSSRGG</sequence>
<keyword evidence="3" id="KW-1185">Reference proteome</keyword>
<evidence type="ECO:0000313" key="3">
    <source>
        <dbReference type="Proteomes" id="UP001151760"/>
    </source>
</evidence>
<feature type="region of interest" description="Disordered" evidence="1">
    <location>
        <begin position="72"/>
        <end position="115"/>
    </location>
</feature>
<accession>A0ABQ5A0W1</accession>
<evidence type="ECO:0000313" key="2">
    <source>
        <dbReference type="EMBL" id="GJS96229.1"/>
    </source>
</evidence>
<dbReference type="EMBL" id="BQNB010011870">
    <property type="protein sequence ID" value="GJS96229.1"/>
    <property type="molecule type" value="Genomic_DNA"/>
</dbReference>
<reference evidence="2" key="1">
    <citation type="journal article" date="2022" name="Int. J. Mol. Sci.">
        <title>Draft Genome of Tanacetum Coccineum: Genomic Comparison of Closely Related Tanacetum-Family Plants.</title>
        <authorList>
            <person name="Yamashiro T."/>
            <person name="Shiraishi A."/>
            <person name="Nakayama K."/>
            <person name="Satake H."/>
        </authorList>
    </citation>
    <scope>NUCLEOTIDE SEQUENCE</scope>
</reference>